<keyword evidence="2" id="KW-1133">Transmembrane helix</keyword>
<evidence type="ECO:0000313" key="3">
    <source>
        <dbReference type="EMBL" id="PDX57551.1"/>
    </source>
</evidence>
<reference evidence="3 4" key="1">
    <citation type="journal article" date="2017" name="Front. Microbiol.">
        <title>New Insights into the Diversity of the Genus Faecalibacterium.</title>
        <authorList>
            <person name="Benevides L."/>
            <person name="Burman S."/>
            <person name="Martin R."/>
            <person name="Robert V."/>
            <person name="Thomas M."/>
            <person name="Miquel S."/>
            <person name="Chain F."/>
            <person name="Sokol H."/>
            <person name="Bermudez-Humaran L.G."/>
            <person name="Morrison M."/>
            <person name="Langella P."/>
            <person name="Azevedo V.A."/>
            <person name="Chatel J.M."/>
            <person name="Soares S."/>
        </authorList>
    </citation>
    <scope>NUCLEOTIDE SEQUENCE [LARGE SCALE GENOMIC DNA]</scope>
    <source>
        <strain evidence="4">CNCM I-4540</strain>
    </source>
</reference>
<accession>A0A2A6Z868</accession>
<evidence type="ECO:0000313" key="4">
    <source>
        <dbReference type="Proteomes" id="UP000220752"/>
    </source>
</evidence>
<dbReference type="AlphaFoldDB" id="A0A2A6Z868"/>
<sequence>MHRQKGEKNLMNDRENDTMRENEGRQVQQELEDQLRAFGDTVSDAFAHGFEGKGEDIGDRAYGVGRAAVNAANFGLGEAAKAFRRSRDEYYRSRQNAQNTKKQGLNEDDINAQAAGVSGWFRQMFGKAETTPADEIRASAKKRYSAGCALLAVGITFTVIFGITAVSCLGAAGLFTPNAAVLQALLQDSFMAENAAAMGSFALGAVRITGWCFAAVTAVFVWMITAGASRLKASKTLLRLAEAAEGFDCKKGLPLEAVDEKKARALKRVRRFIRNGWLSAWVDEKAEKLYLTAEDYRAAQEAAAAPKAPPQPEPAEEKTDDVPLNLETARRFAAVLQQEKQLMQDAQGREELDHMQTTTTAICDWLEAHPESLPKARRFAEYYIPTTLKLLHTYNDVQGQQGENAETIRRDIAGILHTLNQAYDTLYDTLLSDVAMDVSSEIAALQGMLANDGLTGGNFE</sequence>
<feature type="region of interest" description="Disordered" evidence="1">
    <location>
        <begin position="1"/>
        <end position="27"/>
    </location>
</feature>
<keyword evidence="2" id="KW-0472">Membrane</keyword>
<dbReference type="InterPro" id="IPR018770">
    <property type="entry name" value="ChloroindolylP_hydrolase"/>
</dbReference>
<evidence type="ECO:0000256" key="2">
    <source>
        <dbReference type="SAM" id="Phobius"/>
    </source>
</evidence>
<evidence type="ECO:0000256" key="1">
    <source>
        <dbReference type="SAM" id="MobiDB-lite"/>
    </source>
</evidence>
<feature type="region of interest" description="Disordered" evidence="1">
    <location>
        <begin position="301"/>
        <end position="321"/>
    </location>
</feature>
<gene>
    <name evidence="3" type="ORF">CGS46_13610</name>
</gene>
<feature type="transmembrane region" description="Helical" evidence="2">
    <location>
        <begin position="195"/>
        <end position="225"/>
    </location>
</feature>
<proteinExistence type="predicted"/>
<dbReference type="EMBL" id="NMTQ01000037">
    <property type="protein sequence ID" value="PDX57551.1"/>
    <property type="molecule type" value="Genomic_DNA"/>
</dbReference>
<keyword evidence="2" id="KW-0812">Transmembrane</keyword>
<comment type="caution">
    <text evidence="3">The sequence shown here is derived from an EMBL/GenBank/DDBJ whole genome shotgun (WGS) entry which is preliminary data.</text>
</comment>
<name>A0A2A6Z868_9FIRM</name>
<keyword evidence="4" id="KW-1185">Reference proteome</keyword>
<feature type="compositionally biased region" description="Basic and acidic residues" evidence="1">
    <location>
        <begin position="1"/>
        <end position="24"/>
    </location>
</feature>
<organism evidence="3 4">
    <name type="scientific">Faecalibacterium langellae</name>
    <dbReference type="NCBI Taxonomy" id="3435293"/>
    <lineage>
        <taxon>Bacteria</taxon>
        <taxon>Bacillati</taxon>
        <taxon>Bacillota</taxon>
        <taxon>Clostridia</taxon>
        <taxon>Eubacteriales</taxon>
        <taxon>Oscillospiraceae</taxon>
        <taxon>Faecalibacterium</taxon>
    </lineage>
</organism>
<dbReference type="Pfam" id="PF10112">
    <property type="entry name" value="Halogen_Hydrol"/>
    <property type="match status" value="1"/>
</dbReference>
<feature type="transmembrane region" description="Helical" evidence="2">
    <location>
        <begin position="149"/>
        <end position="175"/>
    </location>
</feature>
<protein>
    <submittedName>
        <fullName evidence="3">5-bromo-4-chloroindolyl phosphate hydrolysis protein</fullName>
    </submittedName>
</protein>
<dbReference type="Proteomes" id="UP000220752">
    <property type="component" value="Unassembled WGS sequence"/>
</dbReference>